<keyword evidence="5" id="KW-0862">Zinc</keyword>
<organism evidence="9 10">
    <name type="scientific">Pristionchus mayeri</name>
    <dbReference type="NCBI Taxonomy" id="1317129"/>
    <lineage>
        <taxon>Eukaryota</taxon>
        <taxon>Metazoa</taxon>
        <taxon>Ecdysozoa</taxon>
        <taxon>Nematoda</taxon>
        <taxon>Chromadorea</taxon>
        <taxon>Rhabditida</taxon>
        <taxon>Rhabditina</taxon>
        <taxon>Diplogasteromorpha</taxon>
        <taxon>Diplogasteroidea</taxon>
        <taxon>Neodiplogasteridae</taxon>
        <taxon>Pristionchus</taxon>
    </lineage>
</organism>
<dbReference type="EMBL" id="BTRK01000002">
    <property type="protein sequence ID" value="GMR34648.1"/>
    <property type="molecule type" value="Genomic_DNA"/>
</dbReference>
<evidence type="ECO:0000259" key="8">
    <source>
        <dbReference type="PROSITE" id="PS50157"/>
    </source>
</evidence>
<keyword evidence="10" id="KW-1185">Reference proteome</keyword>
<dbReference type="AlphaFoldDB" id="A0AAN4Z9Y1"/>
<dbReference type="Pfam" id="PF00096">
    <property type="entry name" value="zf-C2H2"/>
    <property type="match status" value="1"/>
</dbReference>
<name>A0AAN4Z9Y1_9BILA</name>
<feature type="non-terminal residue" evidence="9">
    <location>
        <position position="1"/>
    </location>
</feature>
<feature type="domain" description="C2H2-type" evidence="8">
    <location>
        <begin position="514"/>
        <end position="541"/>
    </location>
</feature>
<dbReference type="SUPFAM" id="SSF57667">
    <property type="entry name" value="beta-beta-alpha zinc fingers"/>
    <property type="match status" value="2"/>
</dbReference>
<proteinExistence type="predicted"/>
<accession>A0AAN4Z9Y1</accession>
<evidence type="ECO:0000256" key="6">
    <source>
        <dbReference type="ARBA" id="ARBA00023242"/>
    </source>
</evidence>
<evidence type="ECO:0000256" key="3">
    <source>
        <dbReference type="ARBA" id="ARBA00022737"/>
    </source>
</evidence>
<reference evidence="10" key="1">
    <citation type="submission" date="2022-10" db="EMBL/GenBank/DDBJ databases">
        <title>Genome assembly of Pristionchus species.</title>
        <authorList>
            <person name="Yoshida K."/>
            <person name="Sommer R.J."/>
        </authorList>
    </citation>
    <scope>NUCLEOTIDE SEQUENCE [LARGE SCALE GENOMIC DNA]</scope>
    <source>
        <strain evidence="10">RS5460</strain>
    </source>
</reference>
<comment type="subcellular location">
    <subcellularLocation>
        <location evidence="1">Nucleus</location>
    </subcellularLocation>
</comment>
<feature type="domain" description="C2H2-type" evidence="8">
    <location>
        <begin position="474"/>
        <end position="502"/>
    </location>
</feature>
<evidence type="ECO:0000313" key="10">
    <source>
        <dbReference type="Proteomes" id="UP001328107"/>
    </source>
</evidence>
<dbReference type="PROSITE" id="PS50157">
    <property type="entry name" value="ZINC_FINGER_C2H2_2"/>
    <property type="match status" value="3"/>
</dbReference>
<dbReference type="InterPro" id="IPR050888">
    <property type="entry name" value="ZnF_C2H2-type_TF"/>
</dbReference>
<dbReference type="GO" id="GO:0008270">
    <property type="term" value="F:zinc ion binding"/>
    <property type="evidence" value="ECO:0007669"/>
    <property type="project" value="UniProtKB-KW"/>
</dbReference>
<feature type="domain" description="C2H2-type" evidence="8">
    <location>
        <begin position="568"/>
        <end position="592"/>
    </location>
</feature>
<keyword evidence="4 7" id="KW-0863">Zinc-finger</keyword>
<keyword evidence="6" id="KW-0539">Nucleus</keyword>
<evidence type="ECO:0000256" key="5">
    <source>
        <dbReference type="ARBA" id="ARBA00022833"/>
    </source>
</evidence>
<dbReference type="InterPro" id="IPR013087">
    <property type="entry name" value="Znf_C2H2_type"/>
</dbReference>
<evidence type="ECO:0000256" key="7">
    <source>
        <dbReference type="PROSITE-ProRule" id="PRU00042"/>
    </source>
</evidence>
<keyword evidence="3" id="KW-0677">Repeat</keyword>
<evidence type="ECO:0000256" key="2">
    <source>
        <dbReference type="ARBA" id="ARBA00022723"/>
    </source>
</evidence>
<dbReference type="GO" id="GO:0005634">
    <property type="term" value="C:nucleus"/>
    <property type="evidence" value="ECO:0007669"/>
    <property type="project" value="UniProtKB-SubCell"/>
</dbReference>
<evidence type="ECO:0000256" key="4">
    <source>
        <dbReference type="ARBA" id="ARBA00022771"/>
    </source>
</evidence>
<evidence type="ECO:0000313" key="9">
    <source>
        <dbReference type="EMBL" id="GMR34648.1"/>
    </source>
</evidence>
<evidence type="ECO:0000256" key="1">
    <source>
        <dbReference type="ARBA" id="ARBA00004123"/>
    </source>
</evidence>
<dbReference type="InterPro" id="IPR036236">
    <property type="entry name" value="Znf_C2H2_sf"/>
</dbReference>
<keyword evidence="2" id="KW-0479">Metal-binding</keyword>
<dbReference type="Proteomes" id="UP001328107">
    <property type="component" value="Unassembled WGS sequence"/>
</dbReference>
<dbReference type="Gene3D" id="3.30.160.60">
    <property type="entry name" value="Classic Zinc Finger"/>
    <property type="match status" value="2"/>
</dbReference>
<protein>
    <recommendedName>
        <fullName evidence="8">C2H2-type domain-containing protein</fullName>
    </recommendedName>
</protein>
<dbReference type="PANTHER" id="PTHR24406">
    <property type="entry name" value="TRANSCRIPTIONAL REPRESSOR CTCFL-RELATED"/>
    <property type="match status" value="1"/>
</dbReference>
<dbReference type="PROSITE" id="PS00028">
    <property type="entry name" value="ZINC_FINGER_C2H2_1"/>
    <property type="match status" value="4"/>
</dbReference>
<dbReference type="SMART" id="SM00355">
    <property type="entry name" value="ZnF_C2H2"/>
    <property type="match status" value="4"/>
</dbReference>
<gene>
    <name evidence="9" type="ORF">PMAYCL1PPCAC_04843</name>
</gene>
<sequence>QPEMANTCVTNVDRLNRLSLLHQRATVMRRKFVREDLMAESWRAAIFAMAEFVRVGPADENFSHALSAFRKTWKTSRMNDSKSYVIFRECGYDLCEAVDLLLGAVVYSSQSESQQHDNVARLCDDSTVIHPSEDCRMYIAASTPDVIDQSGCETVPRANTKPKRLIRCEQCKQPFGSTSALAQHRIREHEEPFKEEVDDGVSTYPDTPEEIKTEIGDPEPAFTETIDGQHHTITAQLTGIKRIKTSDLNGPLLPSSTANTIMPDQCLPSTSYQPYFDYSSEMVEVKEECLEEEMTEQLLSSTSHQTPVENSPEMVEVKEELMDEVLEESQLLPRPPNSIKPQPPLDFERKTAAAGMSGTYLRHYNPYHNRRYIKPASAMPMRMATKAPASGTSAVVPAVGMTGAPFLFDYSDAPQRVNTPAHLKAPPPPIIPRAKQVDELDIELDVVTKRPCDVDDHSGCETSPRAHSNPGRSIRCELCEMLFSSTSALAQHRIRVHEANSSETTSRNVGQGEHQCEICGKTYSSSFMLLSHQKLHTVLQETGKFPHTETIRRSNQSHIRKVNGSRPHKCSECGARFYFRDELRRHTLQLKH</sequence>
<comment type="caution">
    <text evidence="9">The sequence shown here is derived from an EMBL/GenBank/DDBJ whole genome shotgun (WGS) entry which is preliminary data.</text>
</comment>